<dbReference type="Gene3D" id="3.90.1200.10">
    <property type="match status" value="1"/>
</dbReference>
<dbReference type="InterPro" id="IPR011009">
    <property type="entry name" value="Kinase-like_dom_sf"/>
</dbReference>
<dbReference type="Gene3D" id="3.30.200.20">
    <property type="entry name" value="Phosphorylase Kinase, domain 1"/>
    <property type="match status" value="1"/>
</dbReference>
<dbReference type="InterPro" id="IPR050249">
    <property type="entry name" value="Pseudomonas-type_ThrB"/>
</dbReference>
<evidence type="ECO:0000256" key="1">
    <source>
        <dbReference type="ARBA" id="ARBA00038240"/>
    </source>
</evidence>
<proteinExistence type="inferred from homology"/>
<organism evidence="3 4">
    <name type="scientific">Micrococcoides hystricis</name>
    <dbReference type="NCBI Taxonomy" id="1572761"/>
    <lineage>
        <taxon>Bacteria</taxon>
        <taxon>Bacillati</taxon>
        <taxon>Actinomycetota</taxon>
        <taxon>Actinomycetes</taxon>
        <taxon>Micrococcales</taxon>
        <taxon>Micrococcaceae</taxon>
        <taxon>Micrococcoides</taxon>
    </lineage>
</organism>
<gene>
    <name evidence="3" type="ORF">ACFFFR_08640</name>
</gene>
<dbReference type="RefSeq" id="WP_377459607.1">
    <property type="nucleotide sequence ID" value="NZ_JBHLUB010000030.1"/>
</dbReference>
<dbReference type="SUPFAM" id="SSF56112">
    <property type="entry name" value="Protein kinase-like (PK-like)"/>
    <property type="match status" value="1"/>
</dbReference>
<dbReference type="InterPro" id="IPR002575">
    <property type="entry name" value="Aminoglycoside_PTrfase"/>
</dbReference>
<feature type="domain" description="Aminoglycoside phosphotransferase" evidence="2">
    <location>
        <begin position="31"/>
        <end position="271"/>
    </location>
</feature>
<dbReference type="Proteomes" id="UP001589862">
    <property type="component" value="Unassembled WGS sequence"/>
</dbReference>
<reference evidence="3 4" key="1">
    <citation type="submission" date="2024-09" db="EMBL/GenBank/DDBJ databases">
        <authorList>
            <person name="Sun Q."/>
            <person name="Mori K."/>
        </authorList>
    </citation>
    <scope>NUCLEOTIDE SEQUENCE [LARGE SCALE GENOMIC DNA]</scope>
    <source>
        <strain evidence="3 4">NCAIM B.02604</strain>
    </source>
</reference>
<sequence>MSEKIPHRDTAEAALKAFGLLPQARIDFVKQRENTVFKVTDGKDEYALRVHRHGHRHDDEVRSEILFMENLFEQALPVSQVVRTEAGEPFAVLPDGQGRQVQVDLQRWVPESAQFDDSTLTWQGQGVTTVEDFTTFGQLCGRFHRASARTPRIPGYRRDAWDLQGLTGDAPLWGVPSRLATDPAQAQTLAEADTFIAERLTELGTSADVYGVIHADFTPENVLRSPTGLTLIDFDDFGEGWWAFDLATILFWYSQHPRYEEFKMALLTGYRKYFELPQQAVSTLDALIVARGMTYLGWAADRPTDQTSAFLKAAVLPVVVRMAESLLSTGRIRKVHP</sequence>
<dbReference type="PANTHER" id="PTHR21064">
    <property type="entry name" value="AMINOGLYCOSIDE PHOSPHOTRANSFERASE DOMAIN-CONTAINING PROTEIN-RELATED"/>
    <property type="match status" value="1"/>
</dbReference>
<accession>A0ABV6PBF3</accession>
<protein>
    <submittedName>
        <fullName evidence="3">Phosphotransferase enzyme family protein</fullName>
    </submittedName>
</protein>
<dbReference type="EMBL" id="JBHLUB010000030">
    <property type="protein sequence ID" value="MFC0582446.1"/>
    <property type="molecule type" value="Genomic_DNA"/>
</dbReference>
<evidence type="ECO:0000259" key="2">
    <source>
        <dbReference type="Pfam" id="PF01636"/>
    </source>
</evidence>
<keyword evidence="4" id="KW-1185">Reference proteome</keyword>
<comment type="caution">
    <text evidence="3">The sequence shown here is derived from an EMBL/GenBank/DDBJ whole genome shotgun (WGS) entry which is preliminary data.</text>
</comment>
<dbReference type="PANTHER" id="PTHR21064:SF6">
    <property type="entry name" value="AMINOGLYCOSIDE PHOSPHOTRANSFERASE DOMAIN-CONTAINING PROTEIN"/>
    <property type="match status" value="1"/>
</dbReference>
<name>A0ABV6PBF3_9MICC</name>
<evidence type="ECO:0000313" key="3">
    <source>
        <dbReference type="EMBL" id="MFC0582446.1"/>
    </source>
</evidence>
<dbReference type="Pfam" id="PF01636">
    <property type="entry name" value="APH"/>
    <property type="match status" value="1"/>
</dbReference>
<evidence type="ECO:0000313" key="4">
    <source>
        <dbReference type="Proteomes" id="UP001589862"/>
    </source>
</evidence>
<comment type="similarity">
    <text evidence="1">Belongs to the pseudomonas-type ThrB family.</text>
</comment>